<evidence type="ECO:0000256" key="15">
    <source>
        <dbReference type="ARBA" id="ARBA00049902"/>
    </source>
</evidence>
<comment type="catalytic activity">
    <reaction evidence="15">
        <text>[GlcNAc-(1-&gt;4)-Mur2Ac(oyl-L-Ala-gamma-D-Glu-L-Lys-D-Ala-D-Ala)](n)-di-trans,octa-cis-undecaprenyl diphosphate + beta-D-GlcNAc-(1-&gt;4)-Mur2Ac(oyl-L-Ala-gamma-D-Glu-L-Lys-D-Ala-D-Ala)-di-trans,octa-cis-undecaprenyl diphosphate = [GlcNAc-(1-&gt;4)-Mur2Ac(oyl-L-Ala-gamma-D-Glu-L-Lys-D-Ala-D-Ala)](n+1)-di-trans,octa-cis-undecaprenyl diphosphate + di-trans,octa-cis-undecaprenyl diphosphate + H(+)</text>
        <dbReference type="Rhea" id="RHEA:23708"/>
        <dbReference type="Rhea" id="RHEA-COMP:9602"/>
        <dbReference type="Rhea" id="RHEA-COMP:9603"/>
        <dbReference type="ChEBI" id="CHEBI:15378"/>
        <dbReference type="ChEBI" id="CHEBI:58405"/>
        <dbReference type="ChEBI" id="CHEBI:60033"/>
        <dbReference type="ChEBI" id="CHEBI:78435"/>
        <dbReference type="EC" id="2.4.99.28"/>
    </reaction>
</comment>
<protein>
    <recommendedName>
        <fullName evidence="12">Probable peptidoglycan glycosyltransferase FtsW</fullName>
        <ecNumber evidence="14">2.4.99.28</ecNumber>
    </recommendedName>
    <alternativeName>
        <fullName evidence="13">Cell division protein FtsW</fullName>
    </alternativeName>
    <alternativeName>
        <fullName evidence="10">Cell wall polymerase</fullName>
    </alternativeName>
    <alternativeName>
        <fullName evidence="9">Peptidoglycan polymerase</fullName>
    </alternativeName>
</protein>
<dbReference type="GO" id="GO:0032153">
    <property type="term" value="C:cell division site"/>
    <property type="evidence" value="ECO:0007669"/>
    <property type="project" value="TreeGrafter"/>
</dbReference>
<feature type="transmembrane region" description="Helical" evidence="17">
    <location>
        <begin position="51"/>
        <end position="69"/>
    </location>
</feature>
<keyword evidence="8 17" id="KW-0472">Membrane</keyword>
<evidence type="ECO:0000256" key="8">
    <source>
        <dbReference type="ARBA" id="ARBA00023136"/>
    </source>
</evidence>
<proteinExistence type="inferred from homology"/>
<evidence type="ECO:0000256" key="3">
    <source>
        <dbReference type="ARBA" id="ARBA00022679"/>
    </source>
</evidence>
<gene>
    <name evidence="18" type="ordered locus">RUM_10420</name>
</gene>
<dbReference type="GO" id="GO:0005886">
    <property type="term" value="C:plasma membrane"/>
    <property type="evidence" value="ECO:0007669"/>
    <property type="project" value="TreeGrafter"/>
</dbReference>
<dbReference type="PANTHER" id="PTHR30474">
    <property type="entry name" value="CELL CYCLE PROTEIN"/>
    <property type="match status" value="1"/>
</dbReference>
<evidence type="ECO:0000256" key="12">
    <source>
        <dbReference type="ARBA" id="ARBA00041185"/>
    </source>
</evidence>
<evidence type="ECO:0000256" key="11">
    <source>
        <dbReference type="ARBA" id="ARBA00038053"/>
    </source>
</evidence>
<dbReference type="GO" id="GO:0008955">
    <property type="term" value="F:peptidoglycan glycosyltransferase activity"/>
    <property type="evidence" value="ECO:0007669"/>
    <property type="project" value="UniProtKB-EC"/>
</dbReference>
<feature type="transmembrane region" description="Helical" evidence="17">
    <location>
        <begin position="172"/>
        <end position="191"/>
    </location>
</feature>
<evidence type="ECO:0000256" key="10">
    <source>
        <dbReference type="ARBA" id="ARBA00033270"/>
    </source>
</evidence>
<dbReference type="STRING" id="213810.RUM_10420"/>
<keyword evidence="6" id="KW-0573">Peptidoglycan synthesis</keyword>
<comment type="function">
    <text evidence="16">Peptidoglycan polymerase that is essential for cell division.</text>
</comment>
<keyword evidence="4 17" id="KW-0812">Transmembrane</keyword>
<evidence type="ECO:0000256" key="16">
    <source>
        <dbReference type="ARBA" id="ARBA00049966"/>
    </source>
</evidence>
<dbReference type="GO" id="GO:0009252">
    <property type="term" value="P:peptidoglycan biosynthetic process"/>
    <property type="evidence" value="ECO:0007669"/>
    <property type="project" value="UniProtKB-KW"/>
</dbReference>
<keyword evidence="18" id="KW-0131">Cell cycle</keyword>
<feature type="transmembrane region" description="Helical" evidence="17">
    <location>
        <begin position="203"/>
        <end position="220"/>
    </location>
</feature>
<dbReference type="InterPro" id="IPR001182">
    <property type="entry name" value="FtsW/RodA"/>
</dbReference>
<dbReference type="GO" id="GO:0015648">
    <property type="term" value="F:lipid-linked peptidoglycan transporter activity"/>
    <property type="evidence" value="ECO:0007669"/>
    <property type="project" value="TreeGrafter"/>
</dbReference>
<evidence type="ECO:0000313" key="18">
    <source>
        <dbReference type="EMBL" id="CBL17202.1"/>
    </source>
</evidence>
<feature type="transmembrane region" description="Helical" evidence="17">
    <location>
        <begin position="123"/>
        <end position="142"/>
    </location>
</feature>
<feature type="transmembrane region" description="Helical" evidence="17">
    <location>
        <begin position="81"/>
        <end position="103"/>
    </location>
</feature>
<dbReference type="Proteomes" id="UP000007054">
    <property type="component" value="Chromosome"/>
</dbReference>
<dbReference type="AlphaFoldDB" id="D4LC57"/>
<dbReference type="EMBL" id="FP929052">
    <property type="protein sequence ID" value="CBL17202.1"/>
    <property type="molecule type" value="Genomic_DNA"/>
</dbReference>
<accession>D4LC57</accession>
<sequence>MLIIFAIMKALYCRKNQISIRHNPQLPMACLMIEFAAVISLYAGYSNAKSIWKTLLISVAALTCGFIAVHHFRKIHINYSLTFSYIVLTTVSVVGCIIFRLFADYESTKTYNWVNVGSVTLQFSELLKPFMVTAFAIACSNFRKHPRAFLYYYGYQIINVILLGLLQEYGTAMELIFMTCISAMLVLPFPMHLKPFKQHLMRSTFPAIVLTLLCILLKFSKRMLAMADASADERTILGHTVHFWDIRLNSTGEETLKAAESMHNSPLVSANMTSFQSFRTMKPSVITDYVFALMVENFGWLIPSLLIAFFSFVMISITVKHRRKAAEGGFSDAMALGTAILLLVQAAIHILGPFRILPFSGITLPFLSIGLNSLIVCLLLLTTTEDSPDISITKSDTDIETSYFKQVSISNDSEDEDIMFAVNDDFECNRQPDQRAKK</sequence>
<evidence type="ECO:0000256" key="5">
    <source>
        <dbReference type="ARBA" id="ARBA00022960"/>
    </source>
</evidence>
<evidence type="ECO:0000256" key="7">
    <source>
        <dbReference type="ARBA" id="ARBA00022989"/>
    </source>
</evidence>
<dbReference type="PANTHER" id="PTHR30474:SF2">
    <property type="entry name" value="PEPTIDOGLYCAN GLYCOSYLTRANSFERASE FTSW-RELATED"/>
    <property type="match status" value="1"/>
</dbReference>
<evidence type="ECO:0000256" key="17">
    <source>
        <dbReference type="SAM" id="Phobius"/>
    </source>
</evidence>
<evidence type="ECO:0000313" key="19">
    <source>
        <dbReference type="Proteomes" id="UP000007054"/>
    </source>
</evidence>
<feature type="transmembrane region" description="Helical" evidence="17">
    <location>
        <begin position="356"/>
        <end position="381"/>
    </location>
</feature>
<dbReference type="EC" id="2.4.99.28" evidence="14"/>
<organism evidence="18 19">
    <name type="scientific">Ruminococcus champanellensis (strain DSM 18848 / JCM 17042 / KCTC 15320 / 18P13)</name>
    <dbReference type="NCBI Taxonomy" id="213810"/>
    <lineage>
        <taxon>Bacteria</taxon>
        <taxon>Bacillati</taxon>
        <taxon>Bacillota</taxon>
        <taxon>Clostridia</taxon>
        <taxon>Eubacteriales</taxon>
        <taxon>Oscillospiraceae</taxon>
        <taxon>Ruminococcus</taxon>
    </lineage>
</organism>
<evidence type="ECO:0000256" key="2">
    <source>
        <dbReference type="ARBA" id="ARBA00022676"/>
    </source>
</evidence>
<dbReference type="GO" id="GO:0008360">
    <property type="term" value="P:regulation of cell shape"/>
    <property type="evidence" value="ECO:0007669"/>
    <property type="project" value="UniProtKB-KW"/>
</dbReference>
<dbReference type="HOGENOM" id="CLU_625405_0_0_9"/>
<keyword evidence="7 17" id="KW-1133">Transmembrane helix</keyword>
<feature type="transmembrane region" description="Helical" evidence="17">
    <location>
        <begin position="149"/>
        <end position="166"/>
    </location>
</feature>
<evidence type="ECO:0000256" key="1">
    <source>
        <dbReference type="ARBA" id="ARBA00004141"/>
    </source>
</evidence>
<keyword evidence="18" id="KW-0132">Cell division</keyword>
<keyword evidence="3" id="KW-0808">Transferase</keyword>
<dbReference type="KEGG" id="rch:RUM_10420"/>
<dbReference type="GO" id="GO:0051301">
    <property type="term" value="P:cell division"/>
    <property type="evidence" value="ECO:0007669"/>
    <property type="project" value="UniProtKB-KW"/>
</dbReference>
<dbReference type="GeneID" id="83155795"/>
<reference evidence="18" key="2">
    <citation type="submission" date="2010-03" db="EMBL/GenBank/DDBJ databases">
        <authorList>
            <person name="Pajon A."/>
        </authorList>
    </citation>
    <scope>NUCLEOTIDE SEQUENCE</scope>
    <source>
        <strain evidence="18">Type strain: 18P13</strain>
    </source>
</reference>
<feature type="transmembrane region" description="Helical" evidence="17">
    <location>
        <begin position="298"/>
        <end position="317"/>
    </location>
</feature>
<evidence type="ECO:0000256" key="9">
    <source>
        <dbReference type="ARBA" id="ARBA00032370"/>
    </source>
</evidence>
<dbReference type="Pfam" id="PF01098">
    <property type="entry name" value="FTSW_RODA_SPOVE"/>
    <property type="match status" value="1"/>
</dbReference>
<keyword evidence="5" id="KW-0133">Cell shape</keyword>
<evidence type="ECO:0000256" key="13">
    <source>
        <dbReference type="ARBA" id="ARBA00041418"/>
    </source>
</evidence>
<dbReference type="RefSeq" id="WP_015558109.1">
    <property type="nucleotide sequence ID" value="NC_021039.1"/>
</dbReference>
<feature type="transmembrane region" description="Helical" evidence="17">
    <location>
        <begin position="26"/>
        <end position="45"/>
    </location>
</feature>
<evidence type="ECO:0000256" key="6">
    <source>
        <dbReference type="ARBA" id="ARBA00022984"/>
    </source>
</evidence>
<dbReference type="PATRIC" id="fig|213810.4.peg.942"/>
<feature type="transmembrane region" description="Helical" evidence="17">
    <location>
        <begin position="329"/>
        <end position="350"/>
    </location>
</feature>
<keyword evidence="19" id="KW-1185">Reference proteome</keyword>
<evidence type="ECO:0000256" key="4">
    <source>
        <dbReference type="ARBA" id="ARBA00022692"/>
    </source>
</evidence>
<evidence type="ECO:0000256" key="14">
    <source>
        <dbReference type="ARBA" id="ARBA00044770"/>
    </source>
</evidence>
<name>D4LC57_RUMC1</name>
<keyword evidence="2" id="KW-0328">Glycosyltransferase</keyword>
<comment type="similarity">
    <text evidence="11">Belongs to the SEDS family. FtsW subfamily.</text>
</comment>
<comment type="subcellular location">
    <subcellularLocation>
        <location evidence="1">Membrane</location>
        <topology evidence="1">Multi-pass membrane protein</topology>
    </subcellularLocation>
</comment>
<reference evidence="18" key="1">
    <citation type="submission" date="2010-03" db="EMBL/GenBank/DDBJ databases">
        <title>The genome sequence of Ruminococcus sp. 18P13.</title>
        <authorList>
            <consortium name="metaHIT consortium -- http://www.metahit.eu/"/>
            <person name="Pajon A."/>
            <person name="Turner K."/>
            <person name="Parkhill J."/>
            <person name="Bernalier A."/>
        </authorList>
    </citation>
    <scope>NUCLEOTIDE SEQUENCE [LARGE SCALE GENOMIC DNA]</scope>
    <source>
        <strain evidence="18">Type strain: 18P13</strain>
    </source>
</reference>